<dbReference type="PANTHER" id="PTHR21521:SF0">
    <property type="entry name" value="AMUN, ISOFORM A"/>
    <property type="match status" value="1"/>
</dbReference>
<proteinExistence type="predicted"/>
<dbReference type="AlphaFoldDB" id="A0A7S0XB86"/>
<organism evidence="2">
    <name type="scientific">Mantoniella antarctica</name>
    <dbReference type="NCBI Taxonomy" id="81844"/>
    <lineage>
        <taxon>Eukaryota</taxon>
        <taxon>Viridiplantae</taxon>
        <taxon>Chlorophyta</taxon>
        <taxon>Mamiellophyceae</taxon>
        <taxon>Mamiellales</taxon>
        <taxon>Mamiellaceae</taxon>
        <taxon>Mantoniella</taxon>
    </lineage>
</organism>
<evidence type="ECO:0000256" key="1">
    <source>
        <dbReference type="SAM" id="MobiDB-lite"/>
    </source>
</evidence>
<evidence type="ECO:0000313" key="2">
    <source>
        <dbReference type="EMBL" id="CAD8713641.1"/>
    </source>
</evidence>
<dbReference type="PANTHER" id="PTHR21521">
    <property type="entry name" value="AMUN, ISOFORM A"/>
    <property type="match status" value="1"/>
</dbReference>
<protein>
    <submittedName>
        <fullName evidence="2">Uncharacterized protein</fullName>
    </submittedName>
</protein>
<dbReference type="EMBL" id="HBFC01026256">
    <property type="protein sequence ID" value="CAD8713641.1"/>
    <property type="molecule type" value="Transcribed_RNA"/>
</dbReference>
<reference evidence="2" key="1">
    <citation type="submission" date="2021-01" db="EMBL/GenBank/DDBJ databases">
        <authorList>
            <person name="Corre E."/>
            <person name="Pelletier E."/>
            <person name="Niang G."/>
            <person name="Scheremetjew M."/>
            <person name="Finn R."/>
            <person name="Kale V."/>
            <person name="Holt S."/>
            <person name="Cochrane G."/>
            <person name="Meng A."/>
            <person name="Brown T."/>
            <person name="Cohen L."/>
        </authorList>
    </citation>
    <scope>NUCLEOTIDE SEQUENCE</scope>
    <source>
        <strain evidence="2">SL-175</strain>
    </source>
</reference>
<name>A0A7S0XB86_9CHLO</name>
<feature type="region of interest" description="Disordered" evidence="1">
    <location>
        <begin position="261"/>
        <end position="285"/>
    </location>
</feature>
<gene>
    <name evidence="2" type="ORF">MANT1106_LOCUS15878</name>
</gene>
<sequence>MPPQSTQASLALWKSDDPAAWRTALDAYSARLGALNNDKLLTLDRWFFEELPGAIAARVPRHMTAAELVLLVDWKMTRGKVRPRLLEFARAHSEGTVRDATAAAIAVLANARGGGGGRGRDVMESESEGGSVLVAKSKSRAKAKITPAPPATSAILAPALATRIAAATTQAMIAVEDIPSALAPLVALKGMGPATSSAVLAAADASIPFMSDDVMAVALPPSTGSSDTYSMPRLLQLAAKVRAKAAKVGLTAGEVERAVYSEAALTKTPKKDPLTGGDAAKKRKR</sequence>
<accession>A0A7S0XB86</accession>